<dbReference type="GeneID" id="90956655"/>
<gene>
    <name evidence="1" type="ORF">PtrM4_105250</name>
</gene>
<dbReference type="Proteomes" id="UP000245464">
    <property type="component" value="Chromosome 5"/>
</dbReference>
<name>A0A834RUN7_9PLEO</name>
<sequence>MLPNNSNFLFAKLRKQVRDLRNNSELDKIASQYLSDMQASQSSVSNNSGTTSYQAMKSGGPVPKILPQASSHHQTVTDTISTGTTCWPYDIPVFHAKVRAPKPQKCAPEVTPRRQIPGRSFATEIKWGGLAAVVYLRVPLSSKIQLPESSMTLWALISWLTDRIDGHNGHGATEEEAALHEISEWAANIHGHLDAGNTQRQIFLVSLIGKQVKLNSGAYMRLIGMSGDEFVVQDTEGRKYIVE</sequence>
<organism evidence="1 2">
    <name type="scientific">Pyrenophora tritici-repentis</name>
    <dbReference type="NCBI Taxonomy" id="45151"/>
    <lineage>
        <taxon>Eukaryota</taxon>
        <taxon>Fungi</taxon>
        <taxon>Dikarya</taxon>
        <taxon>Ascomycota</taxon>
        <taxon>Pezizomycotina</taxon>
        <taxon>Dothideomycetes</taxon>
        <taxon>Pleosporomycetidae</taxon>
        <taxon>Pleosporales</taxon>
        <taxon>Pleosporineae</taxon>
        <taxon>Pleosporaceae</taxon>
        <taxon>Pyrenophora</taxon>
    </lineage>
</organism>
<dbReference type="RefSeq" id="XP_065962076.1">
    <property type="nucleotide sequence ID" value="XM_066107627.1"/>
</dbReference>
<reference evidence="1" key="1">
    <citation type="journal article" date="2018" name="BMC Genomics">
        <title>Comparative genomics of the wheat fungal pathogen Pyrenophora tritici-repentis reveals chromosomal variations and genome plasticity.</title>
        <authorList>
            <person name="Moolhuijzen P."/>
            <person name="See P.T."/>
            <person name="Hane J.K."/>
            <person name="Shi G."/>
            <person name="Liu Z."/>
            <person name="Oliver R.P."/>
            <person name="Moffat C.S."/>
        </authorList>
    </citation>
    <scope>NUCLEOTIDE SEQUENCE [LARGE SCALE GENOMIC DNA]</scope>
    <source>
        <strain evidence="1">M4</strain>
    </source>
</reference>
<dbReference type="KEGG" id="ptrr:90956655"/>
<comment type="caution">
    <text evidence="1">The sequence shown here is derived from an EMBL/GenBank/DDBJ whole genome shotgun (WGS) entry which is preliminary data.</text>
</comment>
<evidence type="ECO:0000313" key="1">
    <source>
        <dbReference type="EMBL" id="KAF7570523.1"/>
    </source>
</evidence>
<dbReference type="EMBL" id="NQIK02000005">
    <property type="protein sequence ID" value="KAF7570523.1"/>
    <property type="molecule type" value="Genomic_DNA"/>
</dbReference>
<proteinExistence type="predicted"/>
<protein>
    <submittedName>
        <fullName evidence="1">Uncharacterized protein</fullName>
    </submittedName>
</protein>
<dbReference type="AlphaFoldDB" id="A0A834RUN7"/>
<evidence type="ECO:0000313" key="2">
    <source>
        <dbReference type="Proteomes" id="UP000245464"/>
    </source>
</evidence>
<accession>A0A834RUN7</accession>